<dbReference type="RefSeq" id="XP_002126084.1">
    <property type="nucleotide sequence ID" value="XM_002126048.5"/>
</dbReference>
<reference evidence="2" key="1">
    <citation type="journal article" date="2002" name="Science">
        <title>The draft genome of Ciona intestinalis: insights into chordate and vertebrate origins.</title>
        <authorList>
            <person name="Dehal P."/>
            <person name="Satou Y."/>
            <person name="Campbell R.K."/>
            <person name="Chapman J."/>
            <person name="Degnan B."/>
            <person name="De Tomaso A."/>
            <person name="Davidson B."/>
            <person name="Di Gregorio A."/>
            <person name="Gelpke M."/>
            <person name="Goodstein D.M."/>
            <person name="Harafuji N."/>
            <person name="Hastings K.E."/>
            <person name="Ho I."/>
            <person name="Hotta K."/>
            <person name="Huang W."/>
            <person name="Kawashima T."/>
            <person name="Lemaire P."/>
            <person name="Martinez D."/>
            <person name="Meinertzhagen I.A."/>
            <person name="Necula S."/>
            <person name="Nonaka M."/>
            <person name="Putnam N."/>
            <person name="Rash S."/>
            <person name="Saiga H."/>
            <person name="Satake M."/>
            <person name="Terry A."/>
            <person name="Yamada L."/>
            <person name="Wang H.G."/>
            <person name="Awazu S."/>
            <person name="Azumi K."/>
            <person name="Boore J."/>
            <person name="Branno M."/>
            <person name="Chin-Bow S."/>
            <person name="DeSantis R."/>
            <person name="Doyle S."/>
            <person name="Francino P."/>
            <person name="Keys D.N."/>
            <person name="Haga S."/>
            <person name="Hayashi H."/>
            <person name="Hino K."/>
            <person name="Imai K.S."/>
            <person name="Inaba K."/>
            <person name="Kano S."/>
            <person name="Kobayashi K."/>
            <person name="Kobayashi M."/>
            <person name="Lee B.I."/>
            <person name="Makabe K.W."/>
            <person name="Manohar C."/>
            <person name="Matassi G."/>
            <person name="Medina M."/>
            <person name="Mochizuki Y."/>
            <person name="Mount S."/>
            <person name="Morishita T."/>
            <person name="Miura S."/>
            <person name="Nakayama A."/>
            <person name="Nishizaka S."/>
            <person name="Nomoto H."/>
            <person name="Ohta F."/>
            <person name="Oishi K."/>
            <person name="Rigoutsos I."/>
            <person name="Sano M."/>
            <person name="Sasaki A."/>
            <person name="Sasakura Y."/>
            <person name="Shoguchi E."/>
            <person name="Shin-i T."/>
            <person name="Spagnuolo A."/>
            <person name="Stainier D."/>
            <person name="Suzuki M.M."/>
            <person name="Tassy O."/>
            <person name="Takatori N."/>
            <person name="Tokuoka M."/>
            <person name="Yagi K."/>
            <person name="Yoshizaki F."/>
            <person name="Wada S."/>
            <person name="Zhang C."/>
            <person name="Hyatt P.D."/>
            <person name="Larimer F."/>
            <person name="Detter C."/>
            <person name="Doggett N."/>
            <person name="Glavina T."/>
            <person name="Hawkins T."/>
            <person name="Richardson P."/>
            <person name="Lucas S."/>
            <person name="Kohara Y."/>
            <person name="Levine M."/>
            <person name="Satoh N."/>
            <person name="Rokhsar D.S."/>
        </authorList>
    </citation>
    <scope>NUCLEOTIDE SEQUENCE [LARGE SCALE GENOMIC DNA]</scope>
</reference>
<dbReference type="InParanoid" id="H2XTC0"/>
<dbReference type="HOGENOM" id="CLU_1767407_0_0_1"/>
<protein>
    <submittedName>
        <fullName evidence="1">Uncharacterized LOC100184952</fullName>
    </submittedName>
</protein>
<organism evidence="1 2">
    <name type="scientific">Ciona intestinalis</name>
    <name type="common">Transparent sea squirt</name>
    <name type="synonym">Ascidia intestinalis</name>
    <dbReference type="NCBI Taxonomy" id="7719"/>
    <lineage>
        <taxon>Eukaryota</taxon>
        <taxon>Metazoa</taxon>
        <taxon>Chordata</taxon>
        <taxon>Tunicata</taxon>
        <taxon>Ascidiacea</taxon>
        <taxon>Phlebobranchia</taxon>
        <taxon>Cionidae</taxon>
        <taxon>Ciona</taxon>
    </lineage>
</organism>
<gene>
    <name evidence="1" type="primary">LOC100184952</name>
</gene>
<dbReference type="KEGG" id="cin:100184952"/>
<reference evidence="1" key="3">
    <citation type="submission" date="2025-09" db="UniProtKB">
        <authorList>
            <consortium name="Ensembl"/>
        </authorList>
    </citation>
    <scope>IDENTIFICATION</scope>
</reference>
<evidence type="ECO:0000313" key="2">
    <source>
        <dbReference type="Proteomes" id="UP000008144"/>
    </source>
</evidence>
<dbReference type="Proteomes" id="UP000008144">
    <property type="component" value="Unassembled WGS sequence"/>
</dbReference>
<accession>A0A1W2W774</accession>
<keyword evidence="2" id="KW-1185">Reference proteome</keyword>
<name>H2XTC0_CIOIN</name>
<dbReference type="Ensembl" id="ENSCINT00000032395.1">
    <property type="protein sequence ID" value="ENSCINP00000032904.1"/>
    <property type="gene ID" value="ENSCING00000022837.1"/>
</dbReference>
<dbReference type="AlphaFoldDB" id="H2XTC0"/>
<evidence type="ECO:0000313" key="1">
    <source>
        <dbReference type="Ensembl" id="ENSCINP00000032904.1"/>
    </source>
</evidence>
<sequence>MDGANLNTSERQLALTLGADLKFKTMKSALKRVFGNTTPAEATPNIKEEVFTNRLMERKKTGMKKEVTPKKVNPRNKFGNVTRCVICDSKMHWVPTCPHKEQVMSTEMERQNVAINLQMDNEKMEVLSNEADGHAVVDTACTKTVSL</sequence>
<proteinExistence type="predicted"/>
<dbReference type="OrthoDB" id="6109416at2759"/>
<accession>H2XTC0</accession>
<reference evidence="1" key="2">
    <citation type="submission" date="2025-08" db="UniProtKB">
        <authorList>
            <consortium name="Ensembl"/>
        </authorList>
    </citation>
    <scope>IDENTIFICATION</scope>
</reference>
<dbReference type="GeneID" id="100184952"/>